<dbReference type="InterPro" id="IPR054030">
    <property type="entry name" value="Gp5_Vgr_C"/>
</dbReference>
<accession>A0A5M9R5X0</accession>
<dbReference type="AlphaFoldDB" id="A0A5M9R5X0"/>
<dbReference type="Gene3D" id="2.40.50.230">
    <property type="entry name" value="Gp5 N-terminal domain"/>
    <property type="match status" value="1"/>
</dbReference>
<dbReference type="NCBIfam" id="TIGR01646">
    <property type="entry name" value="vgr_GE"/>
    <property type="match status" value="1"/>
</dbReference>
<dbReference type="EMBL" id="VXKB01000001">
    <property type="protein sequence ID" value="KAA8716334.1"/>
    <property type="molecule type" value="Genomic_DNA"/>
</dbReference>
<evidence type="ECO:0000256" key="1">
    <source>
        <dbReference type="ARBA" id="ARBA00005558"/>
    </source>
</evidence>
<dbReference type="RefSeq" id="WP_067370047.1">
    <property type="nucleotide sequence ID" value="NZ_BAAAFS010000001.1"/>
</dbReference>
<evidence type="ECO:0000313" key="6">
    <source>
        <dbReference type="Proteomes" id="UP000322181"/>
    </source>
</evidence>
<dbReference type="SUPFAM" id="SSF69349">
    <property type="entry name" value="Phage fibre proteins"/>
    <property type="match status" value="1"/>
</dbReference>
<dbReference type="SUPFAM" id="SSF69279">
    <property type="entry name" value="Phage tail proteins"/>
    <property type="match status" value="2"/>
</dbReference>
<dbReference type="Pfam" id="PF22178">
    <property type="entry name" value="Gp5_trimer_C"/>
    <property type="match status" value="1"/>
</dbReference>
<evidence type="ECO:0000259" key="4">
    <source>
        <dbReference type="Pfam" id="PF22178"/>
    </source>
</evidence>
<dbReference type="Pfam" id="PF04717">
    <property type="entry name" value="Phage_base_V"/>
    <property type="match status" value="1"/>
</dbReference>
<name>A0A5M9R5X0_9GAMM</name>
<dbReference type="Gene3D" id="2.30.110.50">
    <property type="match status" value="1"/>
</dbReference>
<dbReference type="NCBIfam" id="TIGR03361">
    <property type="entry name" value="VI_Rhs_Vgr"/>
    <property type="match status" value="1"/>
</dbReference>
<proteinExistence type="inferred from homology"/>
<evidence type="ECO:0000259" key="3">
    <source>
        <dbReference type="Pfam" id="PF04717"/>
    </source>
</evidence>
<feature type="domain" description="Gp5/Type VI secretion system Vgr C-terminal trimerisation" evidence="4">
    <location>
        <begin position="466"/>
        <end position="534"/>
    </location>
</feature>
<gene>
    <name evidence="5" type="primary">vgrG</name>
    <name evidence="5" type="ORF">F4V73_00065</name>
</gene>
<organism evidence="5 6">
    <name type="scientific">Morganella psychrotolerans</name>
    <dbReference type="NCBI Taxonomy" id="368603"/>
    <lineage>
        <taxon>Bacteria</taxon>
        <taxon>Pseudomonadati</taxon>
        <taxon>Pseudomonadota</taxon>
        <taxon>Gammaproteobacteria</taxon>
        <taxon>Enterobacterales</taxon>
        <taxon>Morganellaceae</taxon>
        <taxon>Morganella</taxon>
    </lineage>
</organism>
<dbReference type="SUPFAM" id="SSF69255">
    <property type="entry name" value="gp5 N-terminal domain-like"/>
    <property type="match status" value="1"/>
</dbReference>
<dbReference type="Pfam" id="PF05954">
    <property type="entry name" value="Phage_GPD"/>
    <property type="match status" value="1"/>
</dbReference>
<dbReference type="Gene3D" id="4.10.220.110">
    <property type="match status" value="1"/>
</dbReference>
<feature type="region of interest" description="Disordered" evidence="2">
    <location>
        <begin position="597"/>
        <end position="750"/>
    </location>
</feature>
<evidence type="ECO:0000313" key="5">
    <source>
        <dbReference type="EMBL" id="KAA8716334.1"/>
    </source>
</evidence>
<dbReference type="InterPro" id="IPR006533">
    <property type="entry name" value="T6SS_Vgr_RhsGE"/>
</dbReference>
<dbReference type="Proteomes" id="UP000322181">
    <property type="component" value="Unassembled WGS sequence"/>
</dbReference>
<comment type="caution">
    <text evidence="5">The sequence shown here is derived from an EMBL/GenBank/DDBJ whole genome shotgun (WGS) entry which is preliminary data.</text>
</comment>
<comment type="similarity">
    <text evidence="1">Belongs to the VgrG protein family.</text>
</comment>
<dbReference type="InterPro" id="IPR037026">
    <property type="entry name" value="Vgr_OB-fold_dom_sf"/>
</dbReference>
<protein>
    <submittedName>
        <fullName evidence="5">Type VI secretion system tip protein VgrG</fullName>
    </submittedName>
</protein>
<dbReference type="InterPro" id="IPR006531">
    <property type="entry name" value="Gp5/Vgr_OB"/>
</dbReference>
<evidence type="ECO:0000256" key="2">
    <source>
        <dbReference type="SAM" id="MobiDB-lite"/>
    </source>
</evidence>
<sequence>MPLIEIDNEKLTGTDAFPLSFTTQEHLSQDPVYHLTFQVADADLDVGSLLGEKVTVSVELPDLGGSRTFSTYVVAGGDEGQHQDQFVYQLELRTWLWFLMQNRNCRIFQNCNVLAIIKEIFSRYSVANYRIETETVYPEKEYCVQFGESDFNFVSRLMEDAGIWYYIDHSEGQDVMVITDRQQFAPLRDGYETLSFLPDSEEHRAIREGIQRIRRNRRIHSSEVVLRDFDFLKPRHSLQTQAEEKRAHLQGVPLEWYDYAAGYDDVQQGEIIARLRLEAIRCENQILQGESNATGLKIGHSFELNQHPDSTRNRGFKLLGCDYTFLQDGPDSSSRGRSVTCRFRALNDDEIYRPGCLTPRPQLPGIQSATVVGAPDSEVHTDKYARIRVHFHWDRYKTTEEDSSCWIRVVQAWAGKGWGVLAMPRVGQEVLVTYIDGDLDRPMVTGIVYNGENPPPYQLPEHINYSGLVSRSLRNGMPQHASQITFDDKRYNERVMVHAERDMQRTVERNSASTVGQDSYEVVKRTVTDWFKNHVSYKDSNFSFTGFNFSATGVSVSLTGQSVGMTGSSVSLTGTGTSFTGVSTSFTGISTSFTGRSTSFTGSSDSSTGVSSSRTGSSSSFTGTSNSMTGSSHSMTGMSSSMTGCSTSKTGESHSSTGSSVSHTGTSVSCTGSSTSTTGVSVSTTGSSTSTTGSSVSTTGSSVGTTGSSVSTTGSSVSTTGSSVSATGSSVSATGSSVSTTGSSVSSKGSDISVTGFSFSYTGVGYSQTGVDLKTVGMQSKN</sequence>
<feature type="domain" description="Gp5/Type VI secretion system Vgr protein OB-fold" evidence="3">
    <location>
        <begin position="381"/>
        <end position="449"/>
    </location>
</feature>
<dbReference type="OrthoDB" id="6710627at2"/>
<reference evidence="5 6" key="1">
    <citation type="submission" date="2019-09" db="EMBL/GenBank/DDBJ databases">
        <title>Draft genome sequence of various Type strains from the CCUG.</title>
        <authorList>
            <person name="Pineiro-Iglesias B."/>
            <person name="Tunovic T."/>
            <person name="Unosson C."/>
            <person name="Inganas E."/>
            <person name="Ohlen M."/>
            <person name="Cardew S."/>
            <person name="Jensie-Markopoulos S."/>
            <person name="Salva-Serra F."/>
            <person name="Jaen-Luchoro D."/>
            <person name="Karlsson R."/>
            <person name="Svensson-Stadler L."/>
            <person name="Chun J."/>
            <person name="Moore E."/>
        </authorList>
    </citation>
    <scope>NUCLEOTIDE SEQUENCE [LARGE SCALE GENOMIC DNA]</scope>
    <source>
        <strain evidence="5 6">CCUG 53682T</strain>
    </source>
</reference>
<dbReference type="InterPro" id="IPR017847">
    <property type="entry name" value="T6SS_RhsGE_Vgr_subset"/>
</dbReference>
<dbReference type="Gene3D" id="3.55.50.10">
    <property type="entry name" value="Baseplate protein-like domains"/>
    <property type="match status" value="1"/>
</dbReference>